<proteinExistence type="predicted"/>
<evidence type="ECO:0000256" key="7">
    <source>
        <dbReference type="SAM" id="MobiDB-lite"/>
    </source>
</evidence>
<evidence type="ECO:0000256" key="4">
    <source>
        <dbReference type="ARBA" id="ARBA00023163"/>
    </source>
</evidence>
<keyword evidence="4" id="KW-0804">Transcription</keyword>
<comment type="caution">
    <text evidence="9">The sequence shown here is derived from an EMBL/GenBank/DDBJ whole genome shotgun (WGS) entry which is preliminary data.</text>
</comment>
<dbReference type="GO" id="GO:0003700">
    <property type="term" value="F:DNA-binding transcription factor activity"/>
    <property type="evidence" value="ECO:0007669"/>
    <property type="project" value="InterPro"/>
</dbReference>
<accession>A0A9D5BZD9</accession>
<protein>
    <recommendedName>
        <fullName evidence="8">HTH myb-type domain-containing protein</fullName>
    </recommendedName>
</protein>
<dbReference type="PROSITE" id="PS51294">
    <property type="entry name" value="HTH_MYB"/>
    <property type="match status" value="1"/>
</dbReference>
<dbReference type="Proteomes" id="UP001085076">
    <property type="component" value="Miscellaneous, Linkage group lg09"/>
</dbReference>
<evidence type="ECO:0000256" key="2">
    <source>
        <dbReference type="ARBA" id="ARBA00023015"/>
    </source>
</evidence>
<feature type="compositionally biased region" description="Basic and acidic residues" evidence="7">
    <location>
        <begin position="135"/>
        <end position="156"/>
    </location>
</feature>
<dbReference type="GO" id="GO:0003677">
    <property type="term" value="F:DNA binding"/>
    <property type="evidence" value="ECO:0007669"/>
    <property type="project" value="UniProtKB-KW"/>
</dbReference>
<evidence type="ECO:0000256" key="5">
    <source>
        <dbReference type="ARBA" id="ARBA00023242"/>
    </source>
</evidence>
<dbReference type="OrthoDB" id="1908613at2759"/>
<dbReference type="InterPro" id="IPR006447">
    <property type="entry name" value="Myb_dom_plants"/>
</dbReference>
<evidence type="ECO:0000313" key="9">
    <source>
        <dbReference type="EMBL" id="KAJ0963415.1"/>
    </source>
</evidence>
<dbReference type="InterPro" id="IPR001005">
    <property type="entry name" value="SANT/Myb"/>
</dbReference>
<organism evidence="9 10">
    <name type="scientific">Dioscorea zingiberensis</name>
    <dbReference type="NCBI Taxonomy" id="325984"/>
    <lineage>
        <taxon>Eukaryota</taxon>
        <taxon>Viridiplantae</taxon>
        <taxon>Streptophyta</taxon>
        <taxon>Embryophyta</taxon>
        <taxon>Tracheophyta</taxon>
        <taxon>Spermatophyta</taxon>
        <taxon>Magnoliopsida</taxon>
        <taxon>Liliopsida</taxon>
        <taxon>Dioscoreales</taxon>
        <taxon>Dioscoreaceae</taxon>
        <taxon>Dioscorea</taxon>
    </lineage>
</organism>
<feature type="region of interest" description="Disordered" evidence="7">
    <location>
        <begin position="128"/>
        <end position="170"/>
    </location>
</feature>
<dbReference type="Pfam" id="PF26575">
    <property type="entry name" value="HHO5_N"/>
    <property type="match status" value="1"/>
</dbReference>
<keyword evidence="3" id="KW-0238">DNA-binding</keyword>
<dbReference type="PANTHER" id="PTHR31003">
    <property type="entry name" value="MYB FAMILY TRANSCRIPTION FACTOR"/>
    <property type="match status" value="1"/>
</dbReference>
<evidence type="ECO:0000256" key="3">
    <source>
        <dbReference type="ARBA" id="ARBA00023125"/>
    </source>
</evidence>
<dbReference type="InterPro" id="IPR017930">
    <property type="entry name" value="Myb_dom"/>
</dbReference>
<keyword evidence="10" id="KW-1185">Reference proteome</keyword>
<dbReference type="Pfam" id="PF00249">
    <property type="entry name" value="Myb_DNA-binding"/>
    <property type="match status" value="1"/>
</dbReference>
<feature type="domain" description="HTH myb-type" evidence="8">
    <location>
        <begin position="242"/>
        <end position="300"/>
    </location>
</feature>
<dbReference type="EMBL" id="JAGGNH010000009">
    <property type="protein sequence ID" value="KAJ0963415.1"/>
    <property type="molecule type" value="Genomic_DNA"/>
</dbReference>
<dbReference type="Gene3D" id="1.10.10.60">
    <property type="entry name" value="Homeodomain-like"/>
    <property type="match status" value="1"/>
</dbReference>
<evidence type="ECO:0000256" key="1">
    <source>
        <dbReference type="ARBA" id="ARBA00004123"/>
    </source>
</evidence>
<dbReference type="InterPro" id="IPR058673">
    <property type="entry name" value="HHO5-like_N"/>
</dbReference>
<gene>
    <name evidence="9" type="ORF">J5N97_028537</name>
</gene>
<reference evidence="9" key="1">
    <citation type="submission" date="2021-03" db="EMBL/GenBank/DDBJ databases">
        <authorList>
            <person name="Li Z."/>
            <person name="Yang C."/>
        </authorList>
    </citation>
    <scope>NUCLEOTIDE SEQUENCE</scope>
    <source>
        <strain evidence="9">Dzin_1.0</strain>
        <tissue evidence="9">Leaf</tissue>
    </source>
</reference>
<evidence type="ECO:0000256" key="6">
    <source>
        <dbReference type="SAM" id="Coils"/>
    </source>
</evidence>
<dbReference type="InterPro" id="IPR044787">
    <property type="entry name" value="HHO5-like"/>
</dbReference>
<keyword evidence="5" id="KW-0539">Nucleus</keyword>
<evidence type="ECO:0000313" key="10">
    <source>
        <dbReference type="Proteomes" id="UP001085076"/>
    </source>
</evidence>
<dbReference type="FunFam" id="1.10.10.60:FF:000002">
    <property type="entry name" value="Myb family transcription factor"/>
    <property type="match status" value="1"/>
</dbReference>
<evidence type="ECO:0000259" key="8">
    <source>
        <dbReference type="PROSITE" id="PS51294"/>
    </source>
</evidence>
<reference evidence="9" key="2">
    <citation type="journal article" date="2022" name="Hortic Res">
        <title>The genome of Dioscorea zingiberensis sheds light on the biosynthesis, origin and evolution of the medicinally important diosgenin saponins.</title>
        <authorList>
            <person name="Li Y."/>
            <person name="Tan C."/>
            <person name="Li Z."/>
            <person name="Guo J."/>
            <person name="Li S."/>
            <person name="Chen X."/>
            <person name="Wang C."/>
            <person name="Dai X."/>
            <person name="Yang H."/>
            <person name="Song W."/>
            <person name="Hou L."/>
            <person name="Xu J."/>
            <person name="Tong Z."/>
            <person name="Xu A."/>
            <person name="Yuan X."/>
            <person name="Wang W."/>
            <person name="Yang Q."/>
            <person name="Chen L."/>
            <person name="Sun Z."/>
            <person name="Wang K."/>
            <person name="Pan B."/>
            <person name="Chen J."/>
            <person name="Bao Y."/>
            <person name="Liu F."/>
            <person name="Qi X."/>
            <person name="Gang D.R."/>
            <person name="Wen J."/>
            <person name="Li J."/>
        </authorList>
    </citation>
    <scope>NUCLEOTIDE SEQUENCE</scope>
    <source>
        <strain evidence="9">Dzin_1.0</strain>
    </source>
</reference>
<sequence length="376" mass="41647">MGSIASEMGLDLKLSAARTVGGFLREASAMGDGEARVAKLEEYVRVLEEEKRKIDAFKRELPLCMILVKDVIGGLKEELEQCRGDRYARAVEEFMPMKKSKLEEAVEEGAKVEMDSRDKMNWMSSAQLWSDNYSDGDKNKTSEERAEKKSDCRPEDENNPGLELKNRSRGGAFIPFSGVSPAKMEEKLAGPSPDLSLLSPLIKNSRPVALMQEDHLSGGSKSVQRAPASAGLSLQSQQQPARKARRCWSPELHRRFVIALQQLGGAQVATPKQIRELMKVDGLTNDEVKSHLQKYRLHTRRAPNSASQANRQVLVMGSLWPPQDHHYTAVSLQQSASPSGSPQSPLQFAEASRAISVTAGDSYEEEDGKSESYSWK</sequence>
<name>A0A9D5BZD9_9LILI</name>
<dbReference type="PANTHER" id="PTHR31003:SF3">
    <property type="entry name" value="HOMEODOMAIN-LIKE SUPERFAMILY PROTEIN-RELATED"/>
    <property type="match status" value="1"/>
</dbReference>
<comment type="subcellular location">
    <subcellularLocation>
        <location evidence="1">Nucleus</location>
    </subcellularLocation>
</comment>
<feature type="region of interest" description="Disordered" evidence="7">
    <location>
        <begin position="330"/>
        <end position="351"/>
    </location>
</feature>
<feature type="coiled-coil region" evidence="6">
    <location>
        <begin position="30"/>
        <end position="60"/>
    </location>
</feature>
<feature type="compositionally biased region" description="Low complexity" evidence="7">
    <location>
        <begin position="331"/>
        <end position="347"/>
    </location>
</feature>
<dbReference type="AlphaFoldDB" id="A0A9D5BZD9"/>
<keyword evidence="2" id="KW-0805">Transcription regulation</keyword>
<dbReference type="InterPro" id="IPR009057">
    <property type="entry name" value="Homeodomain-like_sf"/>
</dbReference>
<dbReference type="GO" id="GO:0005634">
    <property type="term" value="C:nucleus"/>
    <property type="evidence" value="ECO:0007669"/>
    <property type="project" value="UniProtKB-SubCell"/>
</dbReference>
<dbReference type="NCBIfam" id="TIGR01557">
    <property type="entry name" value="myb_SHAQKYF"/>
    <property type="match status" value="1"/>
</dbReference>
<dbReference type="SUPFAM" id="SSF46689">
    <property type="entry name" value="Homeodomain-like"/>
    <property type="match status" value="1"/>
</dbReference>
<keyword evidence="6" id="KW-0175">Coiled coil</keyword>